<name>A0A6C0EST1_9ZZZZ</name>
<feature type="domain" description="Ubiquitin-like protease family profile" evidence="3">
    <location>
        <begin position="105"/>
        <end position="284"/>
    </location>
</feature>
<dbReference type="AlphaFoldDB" id="A0A6C0EST1"/>
<dbReference type="SUPFAM" id="SSF54001">
    <property type="entry name" value="Cysteine proteinases"/>
    <property type="match status" value="1"/>
</dbReference>
<evidence type="ECO:0000256" key="1">
    <source>
        <dbReference type="ARBA" id="ARBA00022670"/>
    </source>
</evidence>
<dbReference type="GO" id="GO:0006508">
    <property type="term" value="P:proteolysis"/>
    <property type="evidence" value="ECO:0007669"/>
    <property type="project" value="UniProtKB-KW"/>
</dbReference>
<reference evidence="4" key="1">
    <citation type="journal article" date="2020" name="Nature">
        <title>Giant virus diversity and host interactions through global metagenomics.</title>
        <authorList>
            <person name="Schulz F."/>
            <person name="Roux S."/>
            <person name="Paez-Espino D."/>
            <person name="Jungbluth S."/>
            <person name="Walsh D.A."/>
            <person name="Denef V.J."/>
            <person name="McMahon K.D."/>
            <person name="Konstantinidis K.T."/>
            <person name="Eloe-Fadrosh E.A."/>
            <person name="Kyrpides N.C."/>
            <person name="Woyke T."/>
        </authorList>
    </citation>
    <scope>NUCLEOTIDE SEQUENCE</scope>
    <source>
        <strain evidence="4">GVMAG-M-3300009155-48</strain>
    </source>
</reference>
<sequence>MNFFPRNPFNLLNSKTRKAKYMNNRKTMKKMKKMNCSPAVKGNTINKNTCFTKDVLFKIKDAYNKGHSLEEKIVSNLPKEIWNILRERLVKCEKEDCWLSEITDVNLRKQIDDYIFAPDQPPEWKTNKNEWLSNIDISKVMKQYEHKYKNFKFIGPTPIDFATRVPEQGGKCVWQELCAISVENLLKQGKTKIGITFNLDDHNGPGSHWVSMFIDFKDKYVFYYDSAGNDIPEEIDDLRKEIIRQANNLKPRKIKMKFYKNYPVEHQEGNTECGMYSLFFIITMLTAKVDGMPKLSLAKKLKMFKGGKIHDSYVEKYRFVYFNFE</sequence>
<organism evidence="4">
    <name type="scientific">viral metagenome</name>
    <dbReference type="NCBI Taxonomy" id="1070528"/>
    <lineage>
        <taxon>unclassified sequences</taxon>
        <taxon>metagenomes</taxon>
        <taxon>organismal metagenomes</taxon>
    </lineage>
</organism>
<protein>
    <recommendedName>
        <fullName evidence="3">Ubiquitin-like protease family profile domain-containing protein</fullName>
    </recommendedName>
</protein>
<dbReference type="Pfam" id="PF02902">
    <property type="entry name" value="Peptidase_C48"/>
    <property type="match status" value="1"/>
</dbReference>
<proteinExistence type="predicted"/>
<dbReference type="GO" id="GO:0044423">
    <property type="term" value="C:virion component"/>
    <property type="evidence" value="ECO:0007669"/>
    <property type="project" value="UniProtKB-KW"/>
</dbReference>
<evidence type="ECO:0000313" key="4">
    <source>
        <dbReference type="EMBL" id="QHT31573.1"/>
    </source>
</evidence>
<evidence type="ECO:0000259" key="3">
    <source>
        <dbReference type="PROSITE" id="PS50600"/>
    </source>
</evidence>
<accession>A0A6C0EST1</accession>
<keyword evidence="2" id="KW-0378">Hydrolase</keyword>
<dbReference type="GO" id="GO:0008234">
    <property type="term" value="F:cysteine-type peptidase activity"/>
    <property type="evidence" value="ECO:0007669"/>
    <property type="project" value="InterPro"/>
</dbReference>
<dbReference type="InterPro" id="IPR038765">
    <property type="entry name" value="Papain-like_cys_pep_sf"/>
</dbReference>
<evidence type="ECO:0000256" key="2">
    <source>
        <dbReference type="ARBA" id="ARBA00022801"/>
    </source>
</evidence>
<dbReference type="EMBL" id="MN738924">
    <property type="protein sequence ID" value="QHT31573.1"/>
    <property type="molecule type" value="Genomic_DNA"/>
</dbReference>
<dbReference type="PROSITE" id="PS50600">
    <property type="entry name" value="ULP_PROTEASE"/>
    <property type="match status" value="1"/>
</dbReference>
<dbReference type="Gene3D" id="3.40.395.10">
    <property type="entry name" value="Adenoviral Proteinase, Chain A"/>
    <property type="match status" value="1"/>
</dbReference>
<dbReference type="InterPro" id="IPR003653">
    <property type="entry name" value="Peptidase_C48_C"/>
</dbReference>
<keyword evidence="1" id="KW-0645">Protease</keyword>